<dbReference type="GO" id="GO:0005737">
    <property type="term" value="C:cytoplasm"/>
    <property type="evidence" value="ECO:0007669"/>
    <property type="project" value="TreeGrafter"/>
</dbReference>
<keyword evidence="5 6" id="KW-0472">Membrane</keyword>
<keyword evidence="4 6" id="KW-1133">Transmembrane helix</keyword>
<protein>
    <recommendedName>
        <fullName evidence="7">ACT domain-containing protein</fullName>
    </recommendedName>
</protein>
<dbReference type="InterPro" id="IPR007248">
    <property type="entry name" value="Mpv17_PMP22"/>
</dbReference>
<evidence type="ECO:0000256" key="2">
    <source>
        <dbReference type="ARBA" id="ARBA00006824"/>
    </source>
</evidence>
<evidence type="ECO:0000256" key="1">
    <source>
        <dbReference type="ARBA" id="ARBA00004141"/>
    </source>
</evidence>
<dbReference type="InterPro" id="IPR002912">
    <property type="entry name" value="ACT_dom"/>
</dbReference>
<feature type="transmembrane region" description="Helical" evidence="6">
    <location>
        <begin position="47"/>
        <end position="65"/>
    </location>
</feature>
<gene>
    <name evidence="8" type="ORF">CBRE1094_LOCUS37320</name>
</gene>
<dbReference type="PROSITE" id="PS51671">
    <property type="entry name" value="ACT"/>
    <property type="match status" value="1"/>
</dbReference>
<name>A0A7S2IVA5_9EUKA</name>
<evidence type="ECO:0000256" key="5">
    <source>
        <dbReference type="ARBA" id="ARBA00023136"/>
    </source>
</evidence>
<comment type="subcellular location">
    <subcellularLocation>
        <location evidence="1">Membrane</location>
        <topology evidence="1">Multi-pass membrane protein</topology>
    </subcellularLocation>
</comment>
<evidence type="ECO:0000256" key="4">
    <source>
        <dbReference type="ARBA" id="ARBA00022989"/>
    </source>
</evidence>
<accession>A0A7S2IVA5</accession>
<evidence type="ECO:0000256" key="3">
    <source>
        <dbReference type="ARBA" id="ARBA00022692"/>
    </source>
</evidence>
<dbReference type="Pfam" id="PF13740">
    <property type="entry name" value="ACT_6"/>
    <property type="match status" value="1"/>
</dbReference>
<dbReference type="AlphaFoldDB" id="A0A7S2IVA5"/>
<evidence type="ECO:0000259" key="7">
    <source>
        <dbReference type="PROSITE" id="PS51671"/>
    </source>
</evidence>
<evidence type="ECO:0000256" key="6">
    <source>
        <dbReference type="SAM" id="Phobius"/>
    </source>
</evidence>
<dbReference type="PANTHER" id="PTHR11266:SF21">
    <property type="entry name" value="ACT DOMAIN-CONTAINING PROTEIN"/>
    <property type="match status" value="1"/>
</dbReference>
<feature type="domain" description="ACT" evidence="7">
    <location>
        <begin position="333"/>
        <end position="415"/>
    </location>
</feature>
<evidence type="ECO:0000313" key="8">
    <source>
        <dbReference type="EMBL" id="CAD9529085.1"/>
    </source>
</evidence>
<sequence length="415" mass="46357">MSAILRFAKTRPFAFGMGYSLFKTSGCDLMVQKVVEKREEIDWKRNIAFGTFGLFYLGGVQYILYVPIFSRLFPNAASFAAKTIAEKARDAQGIRTLLAQVFIDQGVHHPLMYFPVFYMIKDFVTSDKPDPVRAVTEYKHNAQEDLIALWKVWIPSTLLNFAFMPMWARIPWVASTSLIWTCILSAMRGGSDVPVSAPVFVGVDHDTMALVTKTVVGPPPRLDPSQSHVLIIARGRDEPGIISSISQRLYSQNATITTSKMLSLGDEFAIMMHASCAPEKLTDLINAVSDNRRLHKTKTGSMIFDTKHGGYNLSIRALKPPAEDEEPPVLVAKLWLTGVDKPGLLYRLSQVIGEQHMNIEHLQTEQHAGDTKLFSVHCHVVSSNRAVPDLKQLKMRLKELEGKLGVRCAVEVIKS</sequence>
<dbReference type="GO" id="GO:0016020">
    <property type="term" value="C:membrane"/>
    <property type="evidence" value="ECO:0007669"/>
    <property type="project" value="UniProtKB-SubCell"/>
</dbReference>
<comment type="similarity">
    <text evidence="2">Belongs to the peroxisomal membrane protein PXMP2/4 family.</text>
</comment>
<dbReference type="EMBL" id="HBGU01068446">
    <property type="protein sequence ID" value="CAD9529085.1"/>
    <property type="molecule type" value="Transcribed_RNA"/>
</dbReference>
<dbReference type="Gene3D" id="3.30.70.260">
    <property type="match status" value="2"/>
</dbReference>
<dbReference type="PANTHER" id="PTHR11266">
    <property type="entry name" value="PEROXISOMAL MEMBRANE PROTEIN 2, PXMP2 MPV17"/>
    <property type="match status" value="1"/>
</dbReference>
<organism evidence="8">
    <name type="scientific">Haptolina brevifila</name>
    <dbReference type="NCBI Taxonomy" id="156173"/>
    <lineage>
        <taxon>Eukaryota</taxon>
        <taxon>Haptista</taxon>
        <taxon>Haptophyta</taxon>
        <taxon>Prymnesiophyceae</taxon>
        <taxon>Prymnesiales</taxon>
        <taxon>Prymnesiaceae</taxon>
        <taxon>Haptolina</taxon>
    </lineage>
</organism>
<dbReference type="Pfam" id="PF04117">
    <property type="entry name" value="Mpv17_PMP22"/>
    <property type="match status" value="1"/>
</dbReference>
<proteinExistence type="inferred from homology"/>
<keyword evidence="3 6" id="KW-0812">Transmembrane</keyword>
<dbReference type="SUPFAM" id="SSF55021">
    <property type="entry name" value="ACT-like"/>
    <property type="match status" value="2"/>
</dbReference>
<reference evidence="8" key="1">
    <citation type="submission" date="2021-01" db="EMBL/GenBank/DDBJ databases">
        <authorList>
            <person name="Corre E."/>
            <person name="Pelletier E."/>
            <person name="Niang G."/>
            <person name="Scheremetjew M."/>
            <person name="Finn R."/>
            <person name="Kale V."/>
            <person name="Holt S."/>
            <person name="Cochrane G."/>
            <person name="Meng A."/>
            <person name="Brown T."/>
            <person name="Cohen L."/>
        </authorList>
    </citation>
    <scope>NUCLEOTIDE SEQUENCE</scope>
    <source>
        <strain evidence="8">UTEX LB 985</strain>
    </source>
</reference>
<dbReference type="InterPro" id="IPR045865">
    <property type="entry name" value="ACT-like_dom_sf"/>
</dbReference>